<organism evidence="2 3">
    <name type="scientific">Aspergillus keveii</name>
    <dbReference type="NCBI Taxonomy" id="714993"/>
    <lineage>
        <taxon>Eukaryota</taxon>
        <taxon>Fungi</taxon>
        <taxon>Dikarya</taxon>
        <taxon>Ascomycota</taxon>
        <taxon>Pezizomycotina</taxon>
        <taxon>Eurotiomycetes</taxon>
        <taxon>Eurotiomycetidae</taxon>
        <taxon>Eurotiales</taxon>
        <taxon>Aspergillaceae</taxon>
        <taxon>Aspergillus</taxon>
        <taxon>Aspergillus subgen. Nidulantes</taxon>
    </lineage>
</organism>
<dbReference type="Proteomes" id="UP001610563">
    <property type="component" value="Unassembled WGS sequence"/>
</dbReference>
<evidence type="ECO:0000313" key="3">
    <source>
        <dbReference type="Proteomes" id="UP001610563"/>
    </source>
</evidence>
<comment type="caution">
    <text evidence="2">The sequence shown here is derived from an EMBL/GenBank/DDBJ whole genome shotgun (WGS) entry which is preliminary data.</text>
</comment>
<sequence length="491" mass="55716">MPQHLPLEILSQILTTAATSLLISGLDYEDDGKPAWSRDSNAYRARRDGRRHAFELRLVSTLVRDIVDPVLFREIESPSDGAVKVLAEMMVSRPGVAGRVERFGFGEEEESASDEEDSEEEESEEDPRNDDDEPDSDAENQRERKQPPPPAPPAVKQPKPLAIAAEQLIQKFKTNATTYARALEENNLTWLTRSNRKTRPWLLLLYLPNLRHLTLTARTDTFANMSLFLRLPRLEHLEFSVLAPGPDFRTQENYASPTEMLEGIISSTENLRYLKFEDGIGTVFQPVEHDVTRVKDVLERAGCADRLEYLSLVFSNNHERDWREEQEFSYLEGSFGSLRHFTKLRGLAMQLDALLGKPDEDPDLLCDVLPEQLEHFTGISMQDYSQPDEAETLWEEEYLIPQFRDLALAATGSGLDEEGADGDGENGGKMLRFPNLTSVKMHRHRKDRFYTSIEAQMWAGYADDDPSGVLSDSRIYFGWVRGPRVVAPGPD</sequence>
<evidence type="ECO:0008006" key="4">
    <source>
        <dbReference type="Google" id="ProtNLM"/>
    </source>
</evidence>
<reference evidence="2 3" key="1">
    <citation type="submission" date="2024-07" db="EMBL/GenBank/DDBJ databases">
        <title>Section-level genome sequencing and comparative genomics of Aspergillus sections Usti and Cavernicolus.</title>
        <authorList>
            <consortium name="Lawrence Berkeley National Laboratory"/>
            <person name="Nybo J.L."/>
            <person name="Vesth T.C."/>
            <person name="Theobald S."/>
            <person name="Frisvad J.C."/>
            <person name="Larsen T.O."/>
            <person name="Kjaerboelling I."/>
            <person name="Rothschild-Mancinelli K."/>
            <person name="Lyhne E.K."/>
            <person name="Kogle M.E."/>
            <person name="Barry K."/>
            <person name="Clum A."/>
            <person name="Na H."/>
            <person name="Ledsgaard L."/>
            <person name="Lin J."/>
            <person name="Lipzen A."/>
            <person name="Kuo A."/>
            <person name="Riley R."/>
            <person name="Mondo S."/>
            <person name="Labutti K."/>
            <person name="Haridas S."/>
            <person name="Pangalinan J."/>
            <person name="Salamov A.A."/>
            <person name="Simmons B.A."/>
            <person name="Magnuson J.K."/>
            <person name="Chen J."/>
            <person name="Drula E."/>
            <person name="Henrissat B."/>
            <person name="Wiebenga A."/>
            <person name="Lubbers R.J."/>
            <person name="Gomes A.C."/>
            <person name="Makela M.R."/>
            <person name="Stajich J."/>
            <person name="Grigoriev I.V."/>
            <person name="Mortensen U.H."/>
            <person name="De Vries R.P."/>
            <person name="Baker S.E."/>
            <person name="Andersen M.R."/>
        </authorList>
    </citation>
    <scope>NUCLEOTIDE SEQUENCE [LARGE SCALE GENOMIC DNA]</scope>
    <source>
        <strain evidence="2 3">CBS 209.92</strain>
    </source>
</reference>
<evidence type="ECO:0000256" key="1">
    <source>
        <dbReference type="SAM" id="MobiDB-lite"/>
    </source>
</evidence>
<protein>
    <recommendedName>
        <fullName evidence="4">Proteophosphoglycan ppg4</fullName>
    </recommendedName>
</protein>
<keyword evidence="3" id="KW-1185">Reference proteome</keyword>
<dbReference type="EMBL" id="JBFTWV010000056">
    <property type="protein sequence ID" value="KAL2793576.1"/>
    <property type="molecule type" value="Genomic_DNA"/>
</dbReference>
<feature type="region of interest" description="Disordered" evidence="1">
    <location>
        <begin position="100"/>
        <end position="158"/>
    </location>
</feature>
<evidence type="ECO:0000313" key="2">
    <source>
        <dbReference type="EMBL" id="KAL2793576.1"/>
    </source>
</evidence>
<gene>
    <name evidence="2" type="ORF">BJX66DRAFT_305854</name>
</gene>
<accession>A0ABR4G3I4</accession>
<name>A0ABR4G3I4_9EURO</name>
<feature type="compositionally biased region" description="Acidic residues" evidence="1">
    <location>
        <begin position="106"/>
        <end position="138"/>
    </location>
</feature>
<proteinExistence type="predicted"/>